<sequence>ACLRPLRGRVRHVTSRGYSRVVTLVALSSTIMLIKMKYSMGMEAKHRADMCGPYDTGFHGLLSWCMSVNAYSHHVRYAQWFLEKFYAVWVVDMNTRRTTARRVEEEIVNEGVPPQDPEEVRSALLMMAQAVATQAQDMTTQATRGVEANVNPNVSTMASRLRDFVRMNHLVFLGSNVGEDP</sequence>
<dbReference type="AlphaFoldDB" id="A0AAF0QJJ2"/>
<evidence type="ECO:0000313" key="2">
    <source>
        <dbReference type="Proteomes" id="UP001234989"/>
    </source>
</evidence>
<keyword evidence="2" id="KW-1185">Reference proteome</keyword>
<protein>
    <submittedName>
        <fullName evidence="1">Uncharacterized protein</fullName>
    </submittedName>
</protein>
<feature type="non-terminal residue" evidence="1">
    <location>
        <position position="1"/>
    </location>
</feature>
<dbReference type="Proteomes" id="UP001234989">
    <property type="component" value="Chromosome 4"/>
</dbReference>
<proteinExistence type="predicted"/>
<gene>
    <name evidence="1" type="ORF">MTR67_018357</name>
</gene>
<reference evidence="1" key="1">
    <citation type="submission" date="2023-08" db="EMBL/GenBank/DDBJ databases">
        <title>A de novo genome assembly of Solanum verrucosum Schlechtendal, a Mexican diploid species geographically isolated from the other diploid A-genome species in potato relatives.</title>
        <authorList>
            <person name="Hosaka K."/>
        </authorList>
    </citation>
    <scope>NUCLEOTIDE SEQUENCE</scope>
    <source>
        <tissue evidence="1">Young leaves</tissue>
    </source>
</reference>
<organism evidence="1 2">
    <name type="scientific">Solanum verrucosum</name>
    <dbReference type="NCBI Taxonomy" id="315347"/>
    <lineage>
        <taxon>Eukaryota</taxon>
        <taxon>Viridiplantae</taxon>
        <taxon>Streptophyta</taxon>
        <taxon>Embryophyta</taxon>
        <taxon>Tracheophyta</taxon>
        <taxon>Spermatophyta</taxon>
        <taxon>Magnoliopsida</taxon>
        <taxon>eudicotyledons</taxon>
        <taxon>Gunneridae</taxon>
        <taxon>Pentapetalae</taxon>
        <taxon>asterids</taxon>
        <taxon>lamiids</taxon>
        <taxon>Solanales</taxon>
        <taxon>Solanaceae</taxon>
        <taxon>Solanoideae</taxon>
        <taxon>Solaneae</taxon>
        <taxon>Solanum</taxon>
    </lineage>
</organism>
<dbReference type="EMBL" id="CP133615">
    <property type="protein sequence ID" value="WMV24972.1"/>
    <property type="molecule type" value="Genomic_DNA"/>
</dbReference>
<name>A0AAF0QJJ2_SOLVR</name>
<evidence type="ECO:0000313" key="1">
    <source>
        <dbReference type="EMBL" id="WMV24972.1"/>
    </source>
</evidence>
<accession>A0AAF0QJJ2</accession>